<dbReference type="AlphaFoldDB" id="N6W1Y8"/>
<proteinExistence type="predicted"/>
<reference evidence="3 4" key="1">
    <citation type="journal article" date="2013" name="Genome Announc.">
        <title>Genome Sequence of the Polycyclic Aromatic Hydrocarbon-Degrading Bacterium Strain Marinobacter nanhaiticus D15-8WT.</title>
        <authorList>
            <person name="Cui Z."/>
            <person name="Gao W."/>
            <person name="Li Q."/>
            <person name="Xu G."/>
            <person name="Zheng L."/>
        </authorList>
    </citation>
    <scope>NUCLEOTIDE SEQUENCE [LARGE SCALE GENOMIC DNA]</scope>
    <source>
        <strain evidence="3 4">D15-8W</strain>
    </source>
</reference>
<dbReference type="EMBL" id="APLQ01000010">
    <property type="protein sequence ID" value="ENO16555.2"/>
    <property type="molecule type" value="Genomic_DNA"/>
</dbReference>
<evidence type="ECO:0000313" key="4">
    <source>
        <dbReference type="Proteomes" id="UP000013165"/>
    </source>
</evidence>
<evidence type="ECO:0000259" key="2">
    <source>
        <dbReference type="Pfam" id="PF13511"/>
    </source>
</evidence>
<accession>N6W1Y8</accession>
<dbReference type="InterPro" id="IPR025392">
    <property type="entry name" value="DUF4124"/>
</dbReference>
<comment type="caution">
    <text evidence="3">The sequence shown here is derived from an EMBL/GenBank/DDBJ whole genome shotgun (WGS) entry which is preliminary data.</text>
</comment>
<evidence type="ECO:0000256" key="1">
    <source>
        <dbReference type="SAM" id="MobiDB-lite"/>
    </source>
</evidence>
<evidence type="ECO:0000313" key="3">
    <source>
        <dbReference type="EMBL" id="ENO16555.2"/>
    </source>
</evidence>
<protein>
    <submittedName>
        <fullName evidence="3">DUF4124 domain-containing protein</fullName>
    </submittedName>
</protein>
<feature type="domain" description="DUF4124" evidence="2">
    <location>
        <begin position="24"/>
        <end position="73"/>
    </location>
</feature>
<sequence length="182" mass="20606">MQDRCTEKDILMFRALLLVSLYVATGSQASAELYKWIDEKGVVHFSDSVPEEYRASVEQVQVDTSQPSAEERQEAKAIVERAERAADDVRRLRLETEESHAPESLAERKGGGKTQEPPVIAPKPGQARLTRAERMAIYRAKMEEYRKSQDCFAKYQTLGGGTRGYAFNECKSVPQPRITDYE</sequence>
<dbReference type="Proteomes" id="UP000013165">
    <property type="component" value="Unassembled WGS sequence"/>
</dbReference>
<keyword evidence="4" id="KW-1185">Reference proteome</keyword>
<dbReference type="eggNOG" id="ENOG5033HQ5">
    <property type="taxonomic scope" value="Bacteria"/>
</dbReference>
<feature type="region of interest" description="Disordered" evidence="1">
    <location>
        <begin position="89"/>
        <end position="127"/>
    </location>
</feature>
<dbReference type="STRING" id="626887.J057_02555"/>
<feature type="compositionally biased region" description="Basic and acidic residues" evidence="1">
    <location>
        <begin position="89"/>
        <end position="110"/>
    </location>
</feature>
<name>N6W1Y8_9GAMM</name>
<dbReference type="OrthoDB" id="7062774at2"/>
<dbReference type="HOGENOM" id="CLU_1747138_0_0_6"/>
<dbReference type="Pfam" id="PF13511">
    <property type="entry name" value="DUF4124"/>
    <property type="match status" value="1"/>
</dbReference>
<organism evidence="3 4">
    <name type="scientific">Marinobacter nanhaiticus D15-8W</name>
    <dbReference type="NCBI Taxonomy" id="626887"/>
    <lineage>
        <taxon>Bacteria</taxon>
        <taxon>Pseudomonadati</taxon>
        <taxon>Pseudomonadota</taxon>
        <taxon>Gammaproteobacteria</taxon>
        <taxon>Pseudomonadales</taxon>
        <taxon>Marinobacteraceae</taxon>
        <taxon>Marinobacter</taxon>
    </lineage>
</organism>
<gene>
    <name evidence="3" type="ORF">J057_02555</name>
</gene>